<keyword evidence="2" id="KW-1185">Reference proteome</keyword>
<proteinExistence type="predicted"/>
<name>A0ABP8N3X6_9BACT</name>
<evidence type="ECO:0000313" key="1">
    <source>
        <dbReference type="EMBL" id="GAA4460910.1"/>
    </source>
</evidence>
<evidence type="ECO:0000313" key="2">
    <source>
        <dbReference type="Proteomes" id="UP001500840"/>
    </source>
</evidence>
<organism evidence="1 2">
    <name type="scientific">Novipirellula rosea</name>
    <dbReference type="NCBI Taxonomy" id="1031540"/>
    <lineage>
        <taxon>Bacteria</taxon>
        <taxon>Pseudomonadati</taxon>
        <taxon>Planctomycetota</taxon>
        <taxon>Planctomycetia</taxon>
        <taxon>Pirellulales</taxon>
        <taxon>Pirellulaceae</taxon>
        <taxon>Novipirellula</taxon>
    </lineage>
</organism>
<dbReference type="EMBL" id="BAABGA010000054">
    <property type="protein sequence ID" value="GAA4460910.1"/>
    <property type="molecule type" value="Genomic_DNA"/>
</dbReference>
<accession>A0ABP8N3X6</accession>
<gene>
    <name evidence="1" type="ORF">GCM10023156_42500</name>
</gene>
<reference evidence="2" key="1">
    <citation type="journal article" date="2019" name="Int. J. Syst. Evol. Microbiol.">
        <title>The Global Catalogue of Microorganisms (GCM) 10K type strain sequencing project: providing services to taxonomists for standard genome sequencing and annotation.</title>
        <authorList>
            <consortium name="The Broad Institute Genomics Platform"/>
            <consortium name="The Broad Institute Genome Sequencing Center for Infectious Disease"/>
            <person name="Wu L."/>
            <person name="Ma J."/>
        </authorList>
    </citation>
    <scope>NUCLEOTIDE SEQUENCE [LARGE SCALE GENOMIC DNA]</scope>
    <source>
        <strain evidence="2">JCM 17759</strain>
    </source>
</reference>
<comment type="caution">
    <text evidence="1">The sequence shown here is derived from an EMBL/GenBank/DDBJ whole genome shotgun (WGS) entry which is preliminary data.</text>
</comment>
<dbReference type="Proteomes" id="UP001500840">
    <property type="component" value="Unassembled WGS sequence"/>
</dbReference>
<protein>
    <submittedName>
        <fullName evidence="1">Uncharacterized protein</fullName>
    </submittedName>
</protein>
<sequence>MLNQIATPVAKCNTYNRKVRHTNAAKPRFFRSKTETWEIDSLVGECFSALLSAIQNQNTAKTRFLSLAKEIIRWDCDKSHYSFNNPAPESWRPVYC</sequence>